<evidence type="ECO:0000313" key="10">
    <source>
        <dbReference type="EMBL" id="RAL42433.1"/>
    </source>
</evidence>
<name>A0A328DET5_9ASTE</name>
<organism evidence="10 11">
    <name type="scientific">Cuscuta australis</name>
    <dbReference type="NCBI Taxonomy" id="267555"/>
    <lineage>
        <taxon>Eukaryota</taxon>
        <taxon>Viridiplantae</taxon>
        <taxon>Streptophyta</taxon>
        <taxon>Embryophyta</taxon>
        <taxon>Tracheophyta</taxon>
        <taxon>Spermatophyta</taxon>
        <taxon>Magnoliopsida</taxon>
        <taxon>eudicotyledons</taxon>
        <taxon>Gunneridae</taxon>
        <taxon>Pentapetalae</taxon>
        <taxon>asterids</taxon>
        <taxon>lamiids</taxon>
        <taxon>Solanales</taxon>
        <taxon>Convolvulaceae</taxon>
        <taxon>Cuscuteae</taxon>
        <taxon>Cuscuta</taxon>
        <taxon>Cuscuta subgen. Grammica</taxon>
        <taxon>Cuscuta sect. Cleistogrammica</taxon>
    </lineage>
</organism>
<dbReference type="PANTHER" id="PTHR48059:SF28">
    <property type="entry name" value="POLYGALACTURONASE INHIBITOR 1-LIKE"/>
    <property type="match status" value="1"/>
</dbReference>
<dbReference type="FunFam" id="3.80.10.10:FF:000400">
    <property type="entry name" value="Nuclear pore complex protein NUP107"/>
    <property type="match status" value="1"/>
</dbReference>
<dbReference type="InterPro" id="IPR051848">
    <property type="entry name" value="PGIP"/>
</dbReference>
<dbReference type="AlphaFoldDB" id="A0A328DET5"/>
<evidence type="ECO:0000256" key="2">
    <source>
        <dbReference type="ARBA" id="ARBA00004370"/>
    </source>
</evidence>
<dbReference type="Gene3D" id="3.80.10.10">
    <property type="entry name" value="Ribonuclease Inhibitor"/>
    <property type="match status" value="1"/>
</dbReference>
<dbReference type="InterPro" id="IPR013210">
    <property type="entry name" value="LRR_N_plant-typ"/>
</dbReference>
<evidence type="ECO:0000259" key="9">
    <source>
        <dbReference type="Pfam" id="PF08263"/>
    </source>
</evidence>
<reference evidence="10 11" key="1">
    <citation type="submission" date="2018-06" db="EMBL/GenBank/DDBJ databases">
        <title>The Genome of Cuscuta australis (Dodder) Provides Insight into the Evolution of Plant Parasitism.</title>
        <authorList>
            <person name="Liu H."/>
        </authorList>
    </citation>
    <scope>NUCLEOTIDE SEQUENCE [LARGE SCALE GENOMIC DNA]</scope>
    <source>
        <strain evidence="11">cv. Yunnan</strain>
        <tissue evidence="10">Vines</tissue>
    </source>
</reference>
<dbReference type="InterPro" id="IPR001611">
    <property type="entry name" value="Leu-rich_rpt"/>
</dbReference>
<keyword evidence="4 8" id="KW-0732">Signal</keyword>
<comment type="subcellular location">
    <subcellularLocation>
        <location evidence="1">Cell envelope</location>
    </subcellularLocation>
    <subcellularLocation>
        <location evidence="2">Membrane</location>
    </subcellularLocation>
</comment>
<keyword evidence="11" id="KW-1185">Reference proteome</keyword>
<evidence type="ECO:0000256" key="6">
    <source>
        <dbReference type="ARBA" id="ARBA00023136"/>
    </source>
</evidence>
<dbReference type="PANTHER" id="PTHR48059">
    <property type="entry name" value="POLYGALACTURONASE INHIBITOR 1"/>
    <property type="match status" value="1"/>
</dbReference>
<comment type="similarity">
    <text evidence="7">Belongs to the polygalacturonase-inhibiting protein family.</text>
</comment>
<comment type="caution">
    <text evidence="10">The sequence shown here is derived from an EMBL/GenBank/DDBJ whole genome shotgun (WGS) entry which is preliminary data.</text>
</comment>
<keyword evidence="3" id="KW-0433">Leucine-rich repeat</keyword>
<evidence type="ECO:0000256" key="3">
    <source>
        <dbReference type="ARBA" id="ARBA00022614"/>
    </source>
</evidence>
<evidence type="ECO:0000256" key="1">
    <source>
        <dbReference type="ARBA" id="ARBA00004196"/>
    </source>
</evidence>
<dbReference type="Pfam" id="PF00560">
    <property type="entry name" value="LRR_1"/>
    <property type="match status" value="2"/>
</dbReference>
<keyword evidence="5" id="KW-0677">Repeat</keyword>
<gene>
    <name evidence="10" type="ORF">DM860_018248</name>
</gene>
<evidence type="ECO:0000256" key="5">
    <source>
        <dbReference type="ARBA" id="ARBA00022737"/>
    </source>
</evidence>
<dbReference type="GO" id="GO:0016020">
    <property type="term" value="C:membrane"/>
    <property type="evidence" value="ECO:0007669"/>
    <property type="project" value="UniProtKB-SubCell"/>
</dbReference>
<evidence type="ECO:0000256" key="4">
    <source>
        <dbReference type="ARBA" id="ARBA00022729"/>
    </source>
</evidence>
<keyword evidence="6" id="KW-0472">Membrane</keyword>
<evidence type="ECO:0000256" key="8">
    <source>
        <dbReference type="SAM" id="SignalP"/>
    </source>
</evidence>
<evidence type="ECO:0000256" key="7">
    <source>
        <dbReference type="ARBA" id="ARBA00038043"/>
    </source>
</evidence>
<accession>A0A328DET5</accession>
<feature type="signal peptide" evidence="8">
    <location>
        <begin position="1"/>
        <end position="24"/>
    </location>
</feature>
<feature type="chain" id="PRO_5016322978" description="Leucine-rich repeat-containing N-terminal plant-type domain-containing protein" evidence="8">
    <location>
        <begin position="25"/>
        <end position="352"/>
    </location>
</feature>
<dbReference type="InterPro" id="IPR032675">
    <property type="entry name" value="LRR_dom_sf"/>
</dbReference>
<dbReference type="Pfam" id="PF08263">
    <property type="entry name" value="LRRNT_2"/>
    <property type="match status" value="1"/>
</dbReference>
<protein>
    <recommendedName>
        <fullName evidence="9">Leucine-rich repeat-containing N-terminal plant-type domain-containing protein</fullName>
    </recommendedName>
</protein>
<proteinExistence type="inferred from homology"/>
<dbReference type="Proteomes" id="UP000249390">
    <property type="component" value="Unassembled WGS sequence"/>
</dbReference>
<evidence type="ECO:0000313" key="11">
    <source>
        <dbReference type="Proteomes" id="UP000249390"/>
    </source>
</evidence>
<dbReference type="Pfam" id="PF13855">
    <property type="entry name" value="LRR_8"/>
    <property type="match status" value="1"/>
</dbReference>
<sequence length="352" mass="38879">MKSSLLPVLFFLFSFLLVPSSIFAAIPAHRCHPDDQKVLLQIKNHFHNSSLFSTWTPQNDCCKWRIVSCKKIPKTTVYRVNFLEIDNADDLVGRIPSLVGDLPYLETLIFRNLPNLTGPIPEAISKLTHLKFLLLNWNNLTGPVPDFLSRLPNVGTISLNDNRLSGPIPGSLGRLRNLKGLDLSNNSLTGGIPESFGAFDPGSQLTLSNNRLSGPIPRSLGRVNFEILEVAGNELTGDASFLFGEKKTELAHLDLSRNRLSFDLTNVVMPVGVLNSSLLVLDLSHNMIYGRLPDWLGRVPVLYQFNVSYNQLCGPIPTAGGKLQGFDPSSFGHNKCLCGPPWLLASPHLFKM</sequence>
<dbReference type="SUPFAM" id="SSF52058">
    <property type="entry name" value="L domain-like"/>
    <property type="match status" value="1"/>
</dbReference>
<feature type="domain" description="Leucine-rich repeat-containing N-terminal plant-type" evidence="9">
    <location>
        <begin position="32"/>
        <end position="69"/>
    </location>
</feature>
<dbReference type="EMBL" id="NQVE01000171">
    <property type="protein sequence ID" value="RAL42433.1"/>
    <property type="molecule type" value="Genomic_DNA"/>
</dbReference>